<dbReference type="Proteomes" id="UP000054018">
    <property type="component" value="Unassembled WGS sequence"/>
</dbReference>
<dbReference type="STRING" id="765257.A0A0C9Z442"/>
<evidence type="ECO:0000313" key="3">
    <source>
        <dbReference type="Proteomes" id="UP000054018"/>
    </source>
</evidence>
<gene>
    <name evidence="2" type="ORF">PISMIDRAFT_15275</name>
</gene>
<evidence type="ECO:0000259" key="1">
    <source>
        <dbReference type="Pfam" id="PF20149"/>
    </source>
</evidence>
<organism evidence="2 3">
    <name type="scientific">Pisolithus microcarpus 441</name>
    <dbReference type="NCBI Taxonomy" id="765257"/>
    <lineage>
        <taxon>Eukaryota</taxon>
        <taxon>Fungi</taxon>
        <taxon>Dikarya</taxon>
        <taxon>Basidiomycota</taxon>
        <taxon>Agaricomycotina</taxon>
        <taxon>Agaricomycetes</taxon>
        <taxon>Agaricomycetidae</taxon>
        <taxon>Boletales</taxon>
        <taxon>Sclerodermatineae</taxon>
        <taxon>Pisolithaceae</taxon>
        <taxon>Pisolithus</taxon>
    </lineage>
</organism>
<evidence type="ECO:0000313" key="2">
    <source>
        <dbReference type="EMBL" id="KIK17207.1"/>
    </source>
</evidence>
<dbReference type="InterPro" id="IPR045341">
    <property type="entry name" value="DUF6532"/>
</dbReference>
<dbReference type="HOGENOM" id="CLU_1590396_0_0_1"/>
<reference evidence="3" key="2">
    <citation type="submission" date="2015-01" db="EMBL/GenBank/DDBJ databases">
        <title>Evolutionary Origins and Diversification of the Mycorrhizal Mutualists.</title>
        <authorList>
            <consortium name="DOE Joint Genome Institute"/>
            <consortium name="Mycorrhizal Genomics Consortium"/>
            <person name="Kohler A."/>
            <person name="Kuo A."/>
            <person name="Nagy L.G."/>
            <person name="Floudas D."/>
            <person name="Copeland A."/>
            <person name="Barry K.W."/>
            <person name="Cichocki N."/>
            <person name="Veneault-Fourrey C."/>
            <person name="LaButti K."/>
            <person name="Lindquist E.A."/>
            <person name="Lipzen A."/>
            <person name="Lundell T."/>
            <person name="Morin E."/>
            <person name="Murat C."/>
            <person name="Riley R."/>
            <person name="Ohm R."/>
            <person name="Sun H."/>
            <person name="Tunlid A."/>
            <person name="Henrissat B."/>
            <person name="Grigoriev I.V."/>
            <person name="Hibbett D.S."/>
            <person name="Martin F."/>
        </authorList>
    </citation>
    <scope>NUCLEOTIDE SEQUENCE [LARGE SCALE GENOMIC DNA]</scope>
    <source>
        <strain evidence="3">441</strain>
    </source>
</reference>
<protein>
    <recommendedName>
        <fullName evidence="1">DUF6532 domain-containing protein</fullName>
    </recommendedName>
</protein>
<reference evidence="2 3" key="1">
    <citation type="submission" date="2014-04" db="EMBL/GenBank/DDBJ databases">
        <authorList>
            <consortium name="DOE Joint Genome Institute"/>
            <person name="Kuo A."/>
            <person name="Kohler A."/>
            <person name="Costa M.D."/>
            <person name="Nagy L.G."/>
            <person name="Floudas D."/>
            <person name="Copeland A."/>
            <person name="Barry K.W."/>
            <person name="Cichocki N."/>
            <person name="Veneault-Fourrey C."/>
            <person name="LaButti K."/>
            <person name="Lindquist E.A."/>
            <person name="Lipzen A."/>
            <person name="Lundell T."/>
            <person name="Morin E."/>
            <person name="Murat C."/>
            <person name="Sun H."/>
            <person name="Tunlid A."/>
            <person name="Henrissat B."/>
            <person name="Grigoriev I.V."/>
            <person name="Hibbett D.S."/>
            <person name="Martin F."/>
            <person name="Nordberg H.P."/>
            <person name="Cantor M.N."/>
            <person name="Hua S.X."/>
        </authorList>
    </citation>
    <scope>NUCLEOTIDE SEQUENCE [LARGE SCALE GENOMIC DNA]</scope>
    <source>
        <strain evidence="2 3">441</strain>
    </source>
</reference>
<sequence length="162" mass="18522">MNQITAWSMHVCGQFKSKAQPIVTTTFSFETSADKGVQTRNHLLVSKLKQDSAFIFCVHGSSVDEHTGLYTNPMIQQIINEVLFKNKSDNAIKWGKYYNPFPKIECAIDEWTLGSHEMISFKEDEYSGVFNSRLASLDKFSKAVGKLDLLKKLLEQVYSTRW</sequence>
<dbReference type="AlphaFoldDB" id="A0A0C9Z442"/>
<keyword evidence="3" id="KW-1185">Reference proteome</keyword>
<dbReference type="Pfam" id="PF20149">
    <property type="entry name" value="DUF6532"/>
    <property type="match status" value="1"/>
</dbReference>
<dbReference type="OrthoDB" id="3268553at2759"/>
<proteinExistence type="predicted"/>
<name>A0A0C9Z442_9AGAM</name>
<accession>A0A0C9Z442</accession>
<feature type="domain" description="DUF6532" evidence="1">
    <location>
        <begin position="5"/>
        <end position="140"/>
    </location>
</feature>
<dbReference type="EMBL" id="KN833835">
    <property type="protein sequence ID" value="KIK17207.1"/>
    <property type="molecule type" value="Genomic_DNA"/>
</dbReference>